<evidence type="ECO:0000313" key="8">
    <source>
        <dbReference type="EMBL" id="KIH91754.1"/>
    </source>
</evidence>
<dbReference type="GO" id="GO:0033116">
    <property type="term" value="C:endoplasmic reticulum-Golgi intermediate compartment membrane"/>
    <property type="evidence" value="ECO:0007669"/>
    <property type="project" value="UniProtKB-SubCell"/>
</dbReference>
<gene>
    <name evidence="8" type="ORF">SPBR_02094</name>
</gene>
<evidence type="ECO:0000256" key="4">
    <source>
        <dbReference type="ARBA" id="ARBA00023136"/>
    </source>
</evidence>
<feature type="compositionally biased region" description="Basic and acidic residues" evidence="7">
    <location>
        <begin position="1"/>
        <end position="19"/>
    </location>
</feature>
<dbReference type="HAMAP" id="MF_03058">
    <property type="entry name" value="VMA21"/>
    <property type="match status" value="1"/>
</dbReference>
<feature type="transmembrane region" description="Helical" evidence="6">
    <location>
        <begin position="73"/>
        <end position="95"/>
    </location>
</feature>
<feature type="region of interest" description="Disordered" evidence="7">
    <location>
        <begin position="1"/>
        <end position="31"/>
    </location>
</feature>
<name>A0A0C2EZ41_9PEZI</name>
<evidence type="ECO:0000256" key="3">
    <source>
        <dbReference type="ARBA" id="ARBA00022989"/>
    </source>
</evidence>
<keyword evidence="1 6" id="KW-0812">Transmembrane</keyword>
<evidence type="ECO:0000256" key="5">
    <source>
        <dbReference type="ARBA" id="ARBA00023329"/>
    </source>
</evidence>
<comment type="caution">
    <text evidence="6">Lacks conserved residue(s) required for the propagation of feature annotation.</text>
</comment>
<evidence type="ECO:0000256" key="6">
    <source>
        <dbReference type="HAMAP-Rule" id="MF_03058"/>
    </source>
</evidence>
<sequence>MATRRLAEGENTILEKDDTVGASPPAGEKSNIAPAVPKHVILKLLGFTFTMIVAPIGSYFATVNVLFKGNSTYAGALAAIVANVVLLAYVVVAFYEDQSDQLAEKETKKER</sequence>
<dbReference type="HOGENOM" id="CLU_154717_1_1_1"/>
<evidence type="ECO:0000313" key="9">
    <source>
        <dbReference type="Proteomes" id="UP000031575"/>
    </source>
</evidence>
<feature type="transmembrane region" description="Helical" evidence="6">
    <location>
        <begin position="40"/>
        <end position="61"/>
    </location>
</feature>
<dbReference type="Proteomes" id="UP000031575">
    <property type="component" value="Unassembled WGS sequence"/>
</dbReference>
<dbReference type="EMBL" id="AWTV01000007">
    <property type="protein sequence ID" value="KIH91754.1"/>
    <property type="molecule type" value="Genomic_DNA"/>
</dbReference>
<evidence type="ECO:0000256" key="1">
    <source>
        <dbReference type="ARBA" id="ARBA00022692"/>
    </source>
</evidence>
<dbReference type="PANTHER" id="PTHR31792:SF3">
    <property type="entry name" value="VACUOLAR ATPASE ASSEMBLY INTEGRAL MEMBRANE PROTEIN VMA21"/>
    <property type="match status" value="1"/>
</dbReference>
<dbReference type="RefSeq" id="XP_040619764.1">
    <property type="nucleotide sequence ID" value="XM_040760403.1"/>
</dbReference>
<dbReference type="GeneID" id="63675324"/>
<protein>
    <submittedName>
        <fullName evidence="8">Uncharacterized protein</fullName>
    </submittedName>
</protein>
<evidence type="ECO:0000256" key="7">
    <source>
        <dbReference type="SAM" id="MobiDB-lite"/>
    </source>
</evidence>
<organism evidence="8 9">
    <name type="scientific">Sporothrix brasiliensis 5110</name>
    <dbReference type="NCBI Taxonomy" id="1398154"/>
    <lineage>
        <taxon>Eukaryota</taxon>
        <taxon>Fungi</taxon>
        <taxon>Dikarya</taxon>
        <taxon>Ascomycota</taxon>
        <taxon>Pezizomycotina</taxon>
        <taxon>Sordariomycetes</taxon>
        <taxon>Sordariomycetidae</taxon>
        <taxon>Ophiostomatales</taxon>
        <taxon>Ophiostomataceae</taxon>
        <taxon>Sporothrix</taxon>
    </lineage>
</organism>
<reference evidence="8 9" key="1">
    <citation type="journal article" date="2014" name="BMC Genomics">
        <title>Comparative genomics of the major fungal agents of human and animal Sporotrichosis: Sporothrix schenckii and Sporothrix brasiliensis.</title>
        <authorList>
            <person name="Teixeira M.M."/>
            <person name="de Almeida L.G."/>
            <person name="Kubitschek-Barreira P."/>
            <person name="Alves F.L."/>
            <person name="Kioshima E.S."/>
            <person name="Abadio A.K."/>
            <person name="Fernandes L."/>
            <person name="Derengowski L.S."/>
            <person name="Ferreira K.S."/>
            <person name="Souza R.C."/>
            <person name="Ruiz J.C."/>
            <person name="de Andrade N.C."/>
            <person name="Paes H.C."/>
            <person name="Nicola A.M."/>
            <person name="Albuquerque P."/>
            <person name="Gerber A.L."/>
            <person name="Martins V.P."/>
            <person name="Peconick L.D."/>
            <person name="Neto A.V."/>
            <person name="Chaucanez C.B."/>
            <person name="Silva P.A."/>
            <person name="Cunha O.L."/>
            <person name="de Oliveira F.F."/>
            <person name="dos Santos T.C."/>
            <person name="Barros A.L."/>
            <person name="Soares M.A."/>
            <person name="de Oliveira L.M."/>
            <person name="Marini M.M."/>
            <person name="Villalobos-Duno H."/>
            <person name="Cunha M.M."/>
            <person name="de Hoog S."/>
            <person name="da Silveira J.F."/>
            <person name="Henrissat B."/>
            <person name="Nino-Vega G.A."/>
            <person name="Cisalpino P.S."/>
            <person name="Mora-Montes H.M."/>
            <person name="Almeida S.R."/>
            <person name="Stajich J.E."/>
            <person name="Lopes-Bezerra L.M."/>
            <person name="Vasconcelos A.T."/>
            <person name="Felipe M.S."/>
        </authorList>
    </citation>
    <scope>NUCLEOTIDE SEQUENCE [LARGE SCALE GENOMIC DNA]</scope>
    <source>
        <strain evidence="8 9">5110</strain>
    </source>
</reference>
<keyword evidence="2 6" id="KW-0256">Endoplasmic reticulum</keyword>
<dbReference type="GO" id="GO:0012507">
    <property type="term" value="C:ER to Golgi transport vesicle membrane"/>
    <property type="evidence" value="ECO:0007669"/>
    <property type="project" value="UniProtKB-SubCell"/>
</dbReference>
<evidence type="ECO:0000256" key="2">
    <source>
        <dbReference type="ARBA" id="ARBA00022824"/>
    </source>
</evidence>
<keyword evidence="9" id="KW-1185">Reference proteome</keyword>
<comment type="function">
    <text evidence="6">Required for the assembly of the V0 complex of the vacuolar ATPase (V-ATPase) in the endoplasmic reticulum.</text>
</comment>
<dbReference type="Pfam" id="PF09446">
    <property type="entry name" value="VMA21"/>
    <property type="match status" value="1"/>
</dbReference>
<dbReference type="OrthoDB" id="160405at2759"/>
<keyword evidence="5 6" id="KW-0968">Cytoplasmic vesicle</keyword>
<comment type="caution">
    <text evidence="8">The sequence shown here is derived from an EMBL/GenBank/DDBJ whole genome shotgun (WGS) entry which is preliminary data.</text>
</comment>
<proteinExistence type="inferred from homology"/>
<dbReference type="GO" id="GO:0070072">
    <property type="term" value="P:vacuolar proton-transporting V-type ATPase complex assembly"/>
    <property type="evidence" value="ECO:0007669"/>
    <property type="project" value="UniProtKB-UniRule"/>
</dbReference>
<dbReference type="InterPro" id="IPR019013">
    <property type="entry name" value="Vma21"/>
</dbReference>
<dbReference type="GO" id="GO:0005789">
    <property type="term" value="C:endoplasmic reticulum membrane"/>
    <property type="evidence" value="ECO:0007669"/>
    <property type="project" value="UniProtKB-SubCell"/>
</dbReference>
<dbReference type="AlphaFoldDB" id="A0A0C2EZ41"/>
<dbReference type="PANTHER" id="PTHR31792">
    <property type="entry name" value="VACUOLAR ATPASE ASSEMBLY INTEGRAL MEMBRANE PROTEIN VMA21"/>
    <property type="match status" value="1"/>
</dbReference>
<accession>A0A0C2EZ41</accession>
<comment type="subcellular location">
    <subcellularLocation>
        <location evidence="6">Endoplasmic reticulum membrane</location>
        <topology evidence="6">Multi-pass membrane protein</topology>
    </subcellularLocation>
    <subcellularLocation>
        <location evidence="6">Endoplasmic reticulum-Golgi intermediate compartment membrane</location>
        <topology evidence="6">Multi-pass membrane protein</topology>
    </subcellularLocation>
    <subcellularLocation>
        <location evidence="6">Cytoplasmic vesicle</location>
        <location evidence="6">COPII-coated vesicle membrane</location>
        <topology evidence="6">Multi-pass membrane protein</topology>
    </subcellularLocation>
</comment>
<keyword evidence="4 6" id="KW-0472">Membrane</keyword>
<dbReference type="VEuPathDB" id="FungiDB:SPBR_02094"/>
<comment type="similarity">
    <text evidence="6">Belongs to the VMA21 family.</text>
</comment>
<keyword evidence="3 6" id="KW-1133">Transmembrane helix</keyword>